<sequence>MEHYVIYRFFAADNEKIEVRLDFDAITFELLPVTGQPTPDWARLDHHPCRDCACPTDVIYCPTALALARFIGSFDTRFSYEKAVVEIETPQRVILSKGSFQSGMASLLAVVCATSGCPATRFLRPQVRFLIPFSDGREALFRTVSTYLLCLHMNAAEKEPVQRRYLDEVAARYVLLRQVTANLVVRLRPVLRRHAALNADILLDAFSEIAAVDFDEGLAELRMFCGD</sequence>
<dbReference type="AlphaFoldDB" id="A0A2N3PTQ1"/>
<accession>A0A2N3PTQ1</accession>
<evidence type="ECO:0000313" key="1">
    <source>
        <dbReference type="EMBL" id="PKU23778.1"/>
    </source>
</evidence>
<dbReference type="RefSeq" id="WP_101251414.1">
    <property type="nucleotide sequence ID" value="NZ_PIUM01000017.1"/>
</dbReference>
<organism evidence="1 2">
    <name type="scientific">Telmatospirillum siberiense</name>
    <dbReference type="NCBI Taxonomy" id="382514"/>
    <lineage>
        <taxon>Bacteria</taxon>
        <taxon>Pseudomonadati</taxon>
        <taxon>Pseudomonadota</taxon>
        <taxon>Alphaproteobacteria</taxon>
        <taxon>Rhodospirillales</taxon>
        <taxon>Rhodospirillaceae</taxon>
        <taxon>Telmatospirillum</taxon>
    </lineage>
</organism>
<dbReference type="EMBL" id="PIUM01000017">
    <property type="protein sequence ID" value="PKU23778.1"/>
    <property type="molecule type" value="Genomic_DNA"/>
</dbReference>
<gene>
    <name evidence="1" type="ORF">CWS72_14900</name>
</gene>
<dbReference type="OrthoDB" id="9813686at2"/>
<reference evidence="2" key="1">
    <citation type="submission" date="2017-12" db="EMBL/GenBank/DDBJ databases">
        <title>Draft genome sequence of Telmatospirillum siberiense 26-4b1T, an acidotolerant peatland alphaproteobacterium potentially involved in sulfur cycling.</title>
        <authorList>
            <person name="Hausmann B."/>
            <person name="Pjevac P."/>
            <person name="Schreck K."/>
            <person name="Herbold C.W."/>
            <person name="Daims H."/>
            <person name="Wagner M."/>
            <person name="Pester M."/>
            <person name="Loy A."/>
        </authorList>
    </citation>
    <scope>NUCLEOTIDE SEQUENCE [LARGE SCALE GENOMIC DNA]</scope>
    <source>
        <strain evidence="2">26-4b1</strain>
    </source>
</reference>
<comment type="caution">
    <text evidence="1">The sequence shown here is derived from an EMBL/GenBank/DDBJ whole genome shotgun (WGS) entry which is preliminary data.</text>
</comment>
<proteinExistence type="predicted"/>
<evidence type="ECO:0000313" key="2">
    <source>
        <dbReference type="Proteomes" id="UP000233293"/>
    </source>
</evidence>
<dbReference type="InterPro" id="IPR054196">
    <property type="entry name" value="DUF6901"/>
</dbReference>
<protein>
    <submittedName>
        <fullName evidence="1">Uncharacterized protein</fullName>
    </submittedName>
</protein>
<dbReference type="Proteomes" id="UP000233293">
    <property type="component" value="Unassembled WGS sequence"/>
</dbReference>
<name>A0A2N3PTQ1_9PROT</name>
<dbReference type="Pfam" id="PF21842">
    <property type="entry name" value="DUF6901"/>
    <property type="match status" value="1"/>
</dbReference>
<keyword evidence="2" id="KW-1185">Reference proteome</keyword>